<dbReference type="AlphaFoldDB" id="A0A1A9S0K8"/>
<dbReference type="OrthoDB" id="8611750at2"/>
<comment type="caution">
    <text evidence="1">The sequence shown here is derived from an EMBL/GenBank/DDBJ whole genome shotgun (WGS) entry which is preliminary data.</text>
</comment>
<evidence type="ECO:0000313" key="1">
    <source>
        <dbReference type="EMBL" id="OAM30053.1"/>
    </source>
</evidence>
<evidence type="ECO:0008006" key="3">
    <source>
        <dbReference type="Google" id="ProtNLM"/>
    </source>
</evidence>
<accession>A0A1A9S0K8</accession>
<name>A0A1A9S0K8_9NEIS</name>
<keyword evidence="2" id="KW-1185">Reference proteome</keyword>
<organism evidence="1 2">
    <name type="scientific">Eikenella longinqua</name>
    <dbReference type="NCBI Taxonomy" id="1795827"/>
    <lineage>
        <taxon>Bacteria</taxon>
        <taxon>Pseudomonadati</taxon>
        <taxon>Pseudomonadota</taxon>
        <taxon>Betaproteobacteria</taxon>
        <taxon>Neisseriales</taxon>
        <taxon>Neisseriaceae</taxon>
        <taxon>Eikenella</taxon>
    </lineage>
</organism>
<dbReference type="RefSeq" id="WP_067591080.1">
    <property type="nucleotide sequence ID" value="NZ_LXSL01000013.1"/>
</dbReference>
<protein>
    <recommendedName>
        <fullName evidence="3">Immunity protein 30 domain-containing protein</fullName>
    </recommendedName>
</protein>
<gene>
    <name evidence="1" type="ORF">A7P95_03275</name>
</gene>
<dbReference type="Proteomes" id="UP000077885">
    <property type="component" value="Unassembled WGS sequence"/>
</dbReference>
<proteinExistence type="predicted"/>
<sequence>MKNVLEYNRILSKYRGDFDNYWYDYLVFNAIEIIDKFNDSEWEFLLNDLKNKKDELWYVAFIDTLSEIENFHNALASCILIFDKSSYEVQVSIIDTMNSILGTKKVTRDIMKKIKYIVVDFAPKSSIDSIVFHSLLSKLDHSK</sequence>
<reference evidence="2" key="1">
    <citation type="submission" date="2016-05" db="EMBL/GenBank/DDBJ databases">
        <title>Draft genome of Corynebacterium afermentans subsp. afermentans LCDC 88199T.</title>
        <authorList>
            <person name="Bernier A.-M."/>
            <person name="Bernard K."/>
        </authorList>
    </citation>
    <scope>NUCLEOTIDE SEQUENCE [LARGE SCALE GENOMIC DNA]</scope>
    <source>
        <strain evidence="2">NML02-A-017</strain>
    </source>
</reference>
<dbReference type="EMBL" id="LXSL01000013">
    <property type="protein sequence ID" value="OAM30053.1"/>
    <property type="molecule type" value="Genomic_DNA"/>
</dbReference>
<evidence type="ECO:0000313" key="2">
    <source>
        <dbReference type="Proteomes" id="UP000077885"/>
    </source>
</evidence>